<comment type="function">
    <text evidence="11">Participates in chain elongation of fatty acids. Catalyzes the reduction of trans-2-enoyl-CoAs of varying chain lengths from 6:1 to 16:1, having maximum activity with 10:1 CoA. Has no 2,4-dienoyl-CoA reductase activity.</text>
</comment>
<keyword evidence="4" id="KW-0597">Phosphoprotein</keyword>
<evidence type="ECO:0000256" key="1">
    <source>
        <dbReference type="ARBA" id="ARBA00004275"/>
    </source>
</evidence>
<keyword evidence="9" id="KW-0576">Peroxisome</keyword>
<protein>
    <recommendedName>
        <fullName evidence="14">Peroxisomal trans-2-enoyl-CoA reductase</fullName>
        <ecNumber evidence="13">1.3.1.38</ecNumber>
    </recommendedName>
</protein>
<evidence type="ECO:0000256" key="16">
    <source>
        <dbReference type="ARBA" id="ARBA00048686"/>
    </source>
</evidence>
<proteinExistence type="predicted"/>
<comment type="catalytic activity">
    <reaction evidence="17">
        <text>(2E)-hexenoyl-CoA + NADPH + H(+) = hexanoyl-CoA + NADP(+)</text>
        <dbReference type="Rhea" id="RHEA:44956"/>
        <dbReference type="ChEBI" id="CHEBI:15378"/>
        <dbReference type="ChEBI" id="CHEBI:57783"/>
        <dbReference type="ChEBI" id="CHEBI:58349"/>
        <dbReference type="ChEBI" id="CHEBI:62077"/>
        <dbReference type="ChEBI" id="CHEBI:62620"/>
    </reaction>
    <physiologicalReaction direction="left-to-right" evidence="17">
        <dbReference type="Rhea" id="RHEA:44957"/>
    </physiologicalReaction>
</comment>
<keyword evidence="10" id="KW-0275">Fatty acid biosynthesis</keyword>
<evidence type="ECO:0000256" key="6">
    <source>
        <dbReference type="ARBA" id="ARBA00022857"/>
    </source>
</evidence>
<evidence type="ECO:0000256" key="4">
    <source>
        <dbReference type="ARBA" id="ARBA00022553"/>
    </source>
</evidence>
<keyword evidence="5" id="KW-0276">Fatty acid metabolism</keyword>
<dbReference type="GO" id="GO:0019166">
    <property type="term" value="F:trans-2-enoyl-CoA reductase (NADPH) activity"/>
    <property type="evidence" value="ECO:0007669"/>
    <property type="project" value="UniProtKB-EC"/>
</dbReference>
<dbReference type="PANTHER" id="PTHR24317:SF7">
    <property type="entry name" value="PEROXISOMAL TRANS-2-ENOYL-COA REDUCTASE"/>
    <property type="match status" value="1"/>
</dbReference>
<comment type="catalytic activity">
    <reaction evidence="15">
        <text>(2E)-dodecenoyl-CoA + NADPH + H(+) = dodecanoyl-CoA + NADP(+)</text>
        <dbReference type="Rhea" id="RHEA:44964"/>
        <dbReference type="ChEBI" id="CHEBI:15378"/>
        <dbReference type="ChEBI" id="CHEBI:57330"/>
        <dbReference type="ChEBI" id="CHEBI:57375"/>
        <dbReference type="ChEBI" id="CHEBI:57783"/>
        <dbReference type="ChEBI" id="CHEBI:58349"/>
    </reaction>
    <physiologicalReaction direction="left-to-right" evidence="15">
        <dbReference type="Rhea" id="RHEA:44965"/>
    </physiologicalReaction>
</comment>
<name>A0A6S6YWI6_9BURK</name>
<dbReference type="InterPro" id="IPR036291">
    <property type="entry name" value="NAD(P)-bd_dom_sf"/>
</dbReference>
<evidence type="ECO:0000256" key="5">
    <source>
        <dbReference type="ARBA" id="ARBA00022832"/>
    </source>
</evidence>
<evidence type="ECO:0000256" key="19">
    <source>
        <dbReference type="ARBA" id="ARBA00049386"/>
    </source>
</evidence>
<dbReference type="SUPFAM" id="SSF51735">
    <property type="entry name" value="NAD(P)-binding Rossmann-fold domains"/>
    <property type="match status" value="1"/>
</dbReference>
<comment type="catalytic activity">
    <reaction evidence="19">
        <text>(2E)-decenoyl-CoA + NADPH + H(+) = decanoyl-CoA + NADP(+)</text>
        <dbReference type="Rhea" id="RHEA:44960"/>
        <dbReference type="ChEBI" id="CHEBI:15378"/>
        <dbReference type="ChEBI" id="CHEBI:57783"/>
        <dbReference type="ChEBI" id="CHEBI:58349"/>
        <dbReference type="ChEBI" id="CHEBI:61406"/>
        <dbReference type="ChEBI" id="CHEBI:61430"/>
    </reaction>
    <physiologicalReaction direction="left-to-right" evidence="19">
        <dbReference type="Rhea" id="RHEA:44961"/>
    </physiologicalReaction>
</comment>
<evidence type="ECO:0000256" key="7">
    <source>
        <dbReference type="ARBA" id="ARBA00023002"/>
    </source>
</evidence>
<keyword evidence="22" id="KW-1185">Reference proteome</keyword>
<dbReference type="AlphaFoldDB" id="A0A6S6YWI6"/>
<evidence type="ECO:0000313" key="22">
    <source>
        <dbReference type="Proteomes" id="UP000494108"/>
    </source>
</evidence>
<evidence type="ECO:0000256" key="14">
    <source>
        <dbReference type="ARBA" id="ARBA00041063"/>
    </source>
</evidence>
<keyword evidence="3" id="KW-0444">Lipid biosynthesis</keyword>
<comment type="catalytic activity">
    <reaction evidence="20">
        <text>(2E)-octenoyl-CoA + NADPH + H(+) = octanoyl-CoA + NADP(+)</text>
        <dbReference type="Rhea" id="RHEA:44952"/>
        <dbReference type="ChEBI" id="CHEBI:15378"/>
        <dbReference type="ChEBI" id="CHEBI:57386"/>
        <dbReference type="ChEBI" id="CHEBI:57783"/>
        <dbReference type="ChEBI" id="CHEBI:58349"/>
        <dbReference type="ChEBI" id="CHEBI:62242"/>
    </reaction>
    <physiologicalReaction direction="left-to-right" evidence="20">
        <dbReference type="Rhea" id="RHEA:44953"/>
    </physiologicalReaction>
</comment>
<dbReference type="PANTHER" id="PTHR24317">
    <property type="entry name" value="PEROXISOMAL TRANS-2-ENOYL-COA REDUCTASE"/>
    <property type="match status" value="1"/>
</dbReference>
<evidence type="ECO:0000256" key="2">
    <source>
        <dbReference type="ARBA" id="ARBA00005189"/>
    </source>
</evidence>
<evidence type="ECO:0000256" key="15">
    <source>
        <dbReference type="ARBA" id="ARBA00047570"/>
    </source>
</evidence>
<dbReference type="Gene3D" id="3.40.50.720">
    <property type="entry name" value="NAD(P)-binding Rossmann-like Domain"/>
    <property type="match status" value="1"/>
</dbReference>
<evidence type="ECO:0000256" key="12">
    <source>
        <dbReference type="ARBA" id="ARBA00038622"/>
    </source>
</evidence>
<evidence type="ECO:0000256" key="9">
    <source>
        <dbReference type="ARBA" id="ARBA00023140"/>
    </source>
</evidence>
<evidence type="ECO:0000256" key="13">
    <source>
        <dbReference type="ARBA" id="ARBA00038849"/>
    </source>
</evidence>
<dbReference type="EMBL" id="CADIJX010000002">
    <property type="protein sequence ID" value="CAB3637293.1"/>
    <property type="molecule type" value="Genomic_DNA"/>
</dbReference>
<dbReference type="CDD" id="cd05369">
    <property type="entry name" value="TER_DECR_SDR_a"/>
    <property type="match status" value="1"/>
</dbReference>
<evidence type="ECO:0000256" key="8">
    <source>
        <dbReference type="ARBA" id="ARBA00023098"/>
    </source>
</evidence>
<dbReference type="PRINTS" id="PR00081">
    <property type="entry name" value="GDHRDH"/>
</dbReference>
<dbReference type="InterPro" id="IPR052388">
    <property type="entry name" value="Peroxisomal_t2-enoyl-CoA_red"/>
</dbReference>
<comment type="subunit">
    <text evidence="12">Interacts with PEX5, probably required to target it into peroxisomes.</text>
</comment>
<keyword evidence="6" id="KW-0521">NADP</keyword>
<keyword evidence="7 21" id="KW-0560">Oxidoreductase</keyword>
<evidence type="ECO:0000256" key="17">
    <source>
        <dbReference type="ARBA" id="ARBA00049108"/>
    </source>
</evidence>
<evidence type="ECO:0000256" key="18">
    <source>
        <dbReference type="ARBA" id="ARBA00049251"/>
    </source>
</evidence>
<comment type="pathway">
    <text evidence="2">Lipid metabolism.</text>
</comment>
<evidence type="ECO:0000256" key="20">
    <source>
        <dbReference type="ARBA" id="ARBA00049559"/>
    </source>
</evidence>
<comment type="catalytic activity">
    <reaction evidence="16">
        <text>(2E)-tetradecenoyl-CoA + NADPH + H(+) = tetradecanoyl-CoA + NADP(+)</text>
        <dbReference type="Rhea" id="RHEA:44968"/>
        <dbReference type="ChEBI" id="CHEBI:15378"/>
        <dbReference type="ChEBI" id="CHEBI:57385"/>
        <dbReference type="ChEBI" id="CHEBI:57783"/>
        <dbReference type="ChEBI" id="CHEBI:58349"/>
        <dbReference type="ChEBI" id="CHEBI:61405"/>
    </reaction>
    <physiologicalReaction direction="left-to-right" evidence="16">
        <dbReference type="Rhea" id="RHEA:44969"/>
    </physiologicalReaction>
</comment>
<accession>A0A6S6YWI6</accession>
<dbReference type="Proteomes" id="UP000494108">
    <property type="component" value="Unassembled WGS sequence"/>
</dbReference>
<sequence length="299" mass="31607">MPQSMFRADLFRGQRILVTGGGTGLGFAMAEQLASLGATVHLCGRRLSVLEEAAATLRARHGGQAHAHAVDIRDADAVDAMVEGIWTAHGGLDGLINNAAGNFISPTEKLSARGFNAIADTVFRGTFYTTQAVGKRWIATGSQGAVLSIVVTWVWTGSPFVVPSAMSKAGIDAMTKSLAVEWGRHGIRLNAIAPGVIPTEGATARLRPNGDGQDALIQQNPMRRLGTGHDIGELAAFLLGPGNDWINGQTIALDGGDYLANGAYFKQYFEWTEQDWAAARAAIEARTAQDKALRAGKPA</sequence>
<dbReference type="GO" id="GO:0006633">
    <property type="term" value="P:fatty acid biosynthetic process"/>
    <property type="evidence" value="ECO:0007669"/>
    <property type="project" value="UniProtKB-KW"/>
</dbReference>
<comment type="subcellular location">
    <subcellularLocation>
        <location evidence="1">Peroxisome</location>
    </subcellularLocation>
</comment>
<evidence type="ECO:0000256" key="11">
    <source>
        <dbReference type="ARBA" id="ARBA00037124"/>
    </source>
</evidence>
<dbReference type="EC" id="1.3.1.38" evidence="13"/>
<dbReference type="InterPro" id="IPR002347">
    <property type="entry name" value="SDR_fam"/>
</dbReference>
<organism evidence="21 22">
    <name type="scientific">Achromobacter pestifer</name>
    <dbReference type="NCBI Taxonomy" id="1353889"/>
    <lineage>
        <taxon>Bacteria</taxon>
        <taxon>Pseudomonadati</taxon>
        <taxon>Pseudomonadota</taxon>
        <taxon>Betaproteobacteria</taxon>
        <taxon>Burkholderiales</taxon>
        <taxon>Alcaligenaceae</taxon>
        <taxon>Achromobacter</taxon>
    </lineage>
</organism>
<evidence type="ECO:0000313" key="21">
    <source>
        <dbReference type="EMBL" id="CAB3637293.1"/>
    </source>
</evidence>
<comment type="catalytic activity">
    <reaction evidence="18">
        <text>a (2E)-enoyl-CoA + NADPH + H(+) = a 2,3-saturated acyl-CoA + NADP(+)</text>
        <dbReference type="Rhea" id="RHEA:33763"/>
        <dbReference type="ChEBI" id="CHEBI:15378"/>
        <dbReference type="ChEBI" id="CHEBI:57783"/>
        <dbReference type="ChEBI" id="CHEBI:58349"/>
        <dbReference type="ChEBI" id="CHEBI:58856"/>
        <dbReference type="ChEBI" id="CHEBI:65111"/>
        <dbReference type="EC" id="1.3.1.38"/>
    </reaction>
    <physiologicalReaction direction="left-to-right" evidence="18">
        <dbReference type="Rhea" id="RHEA:33764"/>
    </physiologicalReaction>
</comment>
<evidence type="ECO:0000256" key="10">
    <source>
        <dbReference type="ARBA" id="ARBA00023160"/>
    </source>
</evidence>
<gene>
    <name evidence="21" type="primary">fadH_1</name>
    <name evidence="21" type="ORF">LMG3431_01745</name>
</gene>
<reference evidence="21 22" key="1">
    <citation type="submission" date="2020-04" db="EMBL/GenBank/DDBJ databases">
        <authorList>
            <person name="De Canck E."/>
        </authorList>
    </citation>
    <scope>NUCLEOTIDE SEQUENCE [LARGE SCALE GENOMIC DNA]</scope>
    <source>
        <strain evidence="21 22">LMG 3431</strain>
    </source>
</reference>
<dbReference type="Pfam" id="PF13561">
    <property type="entry name" value="adh_short_C2"/>
    <property type="match status" value="1"/>
</dbReference>
<evidence type="ECO:0000256" key="3">
    <source>
        <dbReference type="ARBA" id="ARBA00022516"/>
    </source>
</evidence>
<keyword evidence="8" id="KW-0443">Lipid metabolism</keyword>